<dbReference type="Gene3D" id="3.40.640.10">
    <property type="entry name" value="Type I PLP-dependent aspartate aminotransferase-like (Major domain)"/>
    <property type="match status" value="1"/>
</dbReference>
<dbReference type="Gene3D" id="3.90.1150.10">
    <property type="entry name" value="Aspartate Aminotransferase, domain 1"/>
    <property type="match status" value="1"/>
</dbReference>
<dbReference type="InterPro" id="IPR000653">
    <property type="entry name" value="DegT/StrS_aminotransferase"/>
</dbReference>
<accession>A0A381U2N7</accession>
<dbReference type="InterPro" id="IPR015421">
    <property type="entry name" value="PyrdxlP-dep_Trfase_major"/>
</dbReference>
<gene>
    <name evidence="1" type="ORF">METZ01_LOCUS74421</name>
</gene>
<dbReference type="PIRSF" id="PIRSF000390">
    <property type="entry name" value="PLP_StrS"/>
    <property type="match status" value="1"/>
</dbReference>
<dbReference type="GO" id="GO:0008483">
    <property type="term" value="F:transaminase activity"/>
    <property type="evidence" value="ECO:0007669"/>
    <property type="project" value="TreeGrafter"/>
</dbReference>
<dbReference type="EMBL" id="UINC01005475">
    <property type="protein sequence ID" value="SVA21567.1"/>
    <property type="molecule type" value="Genomic_DNA"/>
</dbReference>
<proteinExistence type="predicted"/>
<sequence length="427" mass="47911">VADDISALTRLVKEFYESKKHKDSFDVDDDLFQRVSLAEPVFDAAEATHAMTTILEGWISQGPRVRTFEASFAEYISVKHGVAVNSGSSANLVALECLRLVHSLQPGDEVIVPASTFATVAMPIIQIGLTPVYVDIARETLNISPTEIESAISGRTRVIMPVHTLGYPAEMNEIMSIAQRHQLLVLEDCCESHGSAIDGRKVGSYGDMATFSFFVAHNMTTGEGGMIVTSNEDYARMCRSLREFGRCDQDDIAESRYFNDGILEDYDKRYVFTQIGYNVRMTDICAAFGIEQLRKLPALNAQRQDHARYLRQHILSNWSDLFECPGSASDYEHTYYTFPILLREQAAFSRREFTEHLEQHGVETRPLFGGCLPDQPAFRSAPGRSHGKLPTSRYIRDRALFVGVHPGLTRQHMEHVINTITNFVEGI</sequence>
<dbReference type="GO" id="GO:0030170">
    <property type="term" value="F:pyridoxal phosphate binding"/>
    <property type="evidence" value="ECO:0007669"/>
    <property type="project" value="TreeGrafter"/>
</dbReference>
<dbReference type="Pfam" id="PF01041">
    <property type="entry name" value="DegT_DnrJ_EryC1"/>
    <property type="match status" value="1"/>
</dbReference>
<dbReference type="GO" id="GO:0000271">
    <property type="term" value="P:polysaccharide biosynthetic process"/>
    <property type="evidence" value="ECO:0007669"/>
    <property type="project" value="TreeGrafter"/>
</dbReference>
<reference evidence="1" key="1">
    <citation type="submission" date="2018-05" db="EMBL/GenBank/DDBJ databases">
        <authorList>
            <person name="Lanie J.A."/>
            <person name="Ng W.-L."/>
            <person name="Kazmierczak K.M."/>
            <person name="Andrzejewski T.M."/>
            <person name="Davidsen T.M."/>
            <person name="Wayne K.J."/>
            <person name="Tettelin H."/>
            <person name="Glass J.I."/>
            <person name="Rusch D."/>
            <person name="Podicherti R."/>
            <person name="Tsui H.-C.T."/>
            <person name="Winkler M.E."/>
        </authorList>
    </citation>
    <scope>NUCLEOTIDE SEQUENCE</scope>
</reference>
<organism evidence="1">
    <name type="scientific">marine metagenome</name>
    <dbReference type="NCBI Taxonomy" id="408172"/>
    <lineage>
        <taxon>unclassified sequences</taxon>
        <taxon>metagenomes</taxon>
        <taxon>ecological metagenomes</taxon>
    </lineage>
</organism>
<dbReference type="CDD" id="cd00616">
    <property type="entry name" value="AHBA_syn"/>
    <property type="match status" value="1"/>
</dbReference>
<feature type="non-terminal residue" evidence="1">
    <location>
        <position position="1"/>
    </location>
</feature>
<dbReference type="PANTHER" id="PTHR30244">
    <property type="entry name" value="TRANSAMINASE"/>
    <property type="match status" value="1"/>
</dbReference>
<dbReference type="InterPro" id="IPR015422">
    <property type="entry name" value="PyrdxlP-dep_Trfase_small"/>
</dbReference>
<name>A0A381U2N7_9ZZZZ</name>
<dbReference type="SUPFAM" id="SSF53383">
    <property type="entry name" value="PLP-dependent transferases"/>
    <property type="match status" value="1"/>
</dbReference>
<protein>
    <submittedName>
        <fullName evidence="1">Uncharacterized protein</fullName>
    </submittedName>
</protein>
<dbReference type="InterPro" id="IPR015424">
    <property type="entry name" value="PyrdxlP-dep_Trfase"/>
</dbReference>
<dbReference type="PANTHER" id="PTHR30244:SF34">
    <property type="entry name" value="DTDP-4-AMINO-4,6-DIDEOXYGALACTOSE TRANSAMINASE"/>
    <property type="match status" value="1"/>
</dbReference>
<dbReference type="AlphaFoldDB" id="A0A381U2N7"/>
<evidence type="ECO:0000313" key="1">
    <source>
        <dbReference type="EMBL" id="SVA21567.1"/>
    </source>
</evidence>